<dbReference type="GeneID" id="56031667"/>
<organism evidence="2 3">
    <name type="scientific">Natrinema halophilum</name>
    <dbReference type="NCBI Taxonomy" id="1699371"/>
    <lineage>
        <taxon>Archaea</taxon>
        <taxon>Methanobacteriati</taxon>
        <taxon>Methanobacteriota</taxon>
        <taxon>Stenosarchaea group</taxon>
        <taxon>Halobacteria</taxon>
        <taxon>Halobacteriales</taxon>
        <taxon>Natrialbaceae</taxon>
        <taxon>Natrinema</taxon>
    </lineage>
</organism>
<keyword evidence="1" id="KW-0812">Transmembrane</keyword>
<dbReference type="RefSeq" id="WP_179259120.1">
    <property type="nucleotide sequence ID" value="NZ_CP058601.1"/>
</dbReference>
<keyword evidence="1" id="KW-0472">Membrane</keyword>
<keyword evidence="3" id="KW-1185">Reference proteome</keyword>
<feature type="transmembrane region" description="Helical" evidence="1">
    <location>
        <begin position="50"/>
        <end position="72"/>
    </location>
</feature>
<proteinExistence type="predicted"/>
<accession>A0A7D5H4G4</accession>
<reference evidence="2 3" key="1">
    <citation type="submission" date="2020-07" db="EMBL/GenBank/DDBJ databases">
        <authorList>
            <person name="Cui H."/>
        </authorList>
    </citation>
    <scope>NUCLEOTIDE SEQUENCE [LARGE SCALE GENOMIC DNA]</scope>
    <source>
        <strain evidence="2 3">YPL8</strain>
    </source>
</reference>
<feature type="transmembrane region" description="Helical" evidence="1">
    <location>
        <begin position="177"/>
        <end position="200"/>
    </location>
</feature>
<dbReference type="InterPro" id="IPR009339">
    <property type="entry name" value="DUF998"/>
</dbReference>
<feature type="transmembrane region" description="Helical" evidence="1">
    <location>
        <begin position="116"/>
        <end position="136"/>
    </location>
</feature>
<dbReference type="OrthoDB" id="103507at2157"/>
<dbReference type="KEGG" id="haly:HYG82_00210"/>
<dbReference type="Pfam" id="PF06197">
    <property type="entry name" value="DUF998"/>
    <property type="match status" value="1"/>
</dbReference>
<gene>
    <name evidence="2" type="ORF">HYG82_00210</name>
</gene>
<feature type="transmembrane region" description="Helical" evidence="1">
    <location>
        <begin position="7"/>
        <end position="30"/>
    </location>
</feature>
<evidence type="ECO:0000256" key="1">
    <source>
        <dbReference type="SAM" id="Phobius"/>
    </source>
</evidence>
<keyword evidence="1" id="KW-1133">Transmembrane helix</keyword>
<dbReference type="Proteomes" id="UP000509241">
    <property type="component" value="Chromosome"/>
</dbReference>
<name>A0A7D5H4G4_9EURY</name>
<feature type="transmembrane region" description="Helical" evidence="1">
    <location>
        <begin position="145"/>
        <end position="165"/>
    </location>
</feature>
<dbReference type="EMBL" id="CP058601">
    <property type="protein sequence ID" value="QLG47375.1"/>
    <property type="molecule type" value="Genomic_DNA"/>
</dbReference>
<dbReference type="AlphaFoldDB" id="A0A7D5H4G4"/>
<evidence type="ECO:0000313" key="2">
    <source>
        <dbReference type="EMBL" id="QLG47375.1"/>
    </source>
</evidence>
<sequence length="217" mass="23195">MTDIRQLSTYCGIAAPIMSVGAVTLATILAPPETFTWAERSLSSMGRYGAPTFPLFNGGLIASGLLGSPFVWRLWIASRNTVERVGIVLLAITVVGMIGVGVFFLDHNELYLDTSLHGLAALTVFGVAPFASWVYATGATLAKDALLAITSFWLGIVHLLGWLGWLVLPGGGFDTWLWFAVPEFVASVAFGGWVLILAVVTLRREEHGSSEPAAVDL</sequence>
<evidence type="ECO:0000313" key="3">
    <source>
        <dbReference type="Proteomes" id="UP000509241"/>
    </source>
</evidence>
<protein>
    <submittedName>
        <fullName evidence="2">DUF998 domain-containing protein</fullName>
    </submittedName>
</protein>
<feature type="transmembrane region" description="Helical" evidence="1">
    <location>
        <begin position="84"/>
        <end position="104"/>
    </location>
</feature>